<dbReference type="GO" id="GO:0046872">
    <property type="term" value="F:metal ion binding"/>
    <property type="evidence" value="ECO:0007669"/>
    <property type="project" value="InterPro"/>
</dbReference>
<feature type="signal peptide" evidence="1">
    <location>
        <begin position="1"/>
        <end position="19"/>
    </location>
</feature>
<comment type="caution">
    <text evidence="4">The sequence shown here is derived from an EMBL/GenBank/DDBJ whole genome shotgun (WGS) entry which is preliminary data.</text>
</comment>
<evidence type="ECO:0000313" key="5">
    <source>
        <dbReference type="Proteomes" id="UP000553648"/>
    </source>
</evidence>
<keyword evidence="5" id="KW-1185">Reference proteome</keyword>
<dbReference type="InterPro" id="IPR044925">
    <property type="entry name" value="His-Me_finger_sf"/>
</dbReference>
<gene>
    <name evidence="4" type="primary">Endod1_1</name>
    <name evidence="4" type="ORF">SERLUN_R11693</name>
</gene>
<keyword evidence="1" id="KW-0732">Signal</keyword>
<protein>
    <submittedName>
        <fullName evidence="4">ENDD1 protein</fullName>
    </submittedName>
</protein>
<dbReference type="SMART" id="SM00477">
    <property type="entry name" value="NUC"/>
    <property type="match status" value="1"/>
</dbReference>
<dbReference type="Proteomes" id="UP000553648">
    <property type="component" value="Unassembled WGS sequence"/>
</dbReference>
<dbReference type="EMBL" id="VXBA01000541">
    <property type="protein sequence ID" value="NXM66229.1"/>
    <property type="molecule type" value="Genomic_DNA"/>
</dbReference>
<evidence type="ECO:0000259" key="2">
    <source>
        <dbReference type="SMART" id="SM00477"/>
    </source>
</evidence>
<evidence type="ECO:0000259" key="3">
    <source>
        <dbReference type="SMART" id="SM00892"/>
    </source>
</evidence>
<sequence length="276" mass="31519">MLWILLLQVWASCLWLGHSEVVTSFESSCPQFFYKNTPPNITLQQQDRALICQWYKNQSFFATLYNKTGRIPVYSAYIYQPASGNRTQTWMVEPQLIRSNFTKEMETESNLNKTEHVTPEQIGQNQAISMDYDKLNCWERGHLNPNGHHNTNDSRIATFTLTNAVPQNSSLNRGNWRVYEQKTMKENNKDCINNTTYVIVGAVPGNTFIPNKRVNVPSHIWSSACCQTNNSMKAWGAIAANNQSQVTVLTLRQLEGNLTELYGKGNVSLFHSDCPR</sequence>
<dbReference type="GO" id="GO:0016787">
    <property type="term" value="F:hydrolase activity"/>
    <property type="evidence" value="ECO:0007669"/>
    <property type="project" value="InterPro"/>
</dbReference>
<feature type="domain" description="DNA/RNA non-specific endonuclease/pyrophosphatase/phosphodiesterase" evidence="3">
    <location>
        <begin position="57"/>
        <end position="269"/>
    </location>
</feature>
<feature type="non-terminal residue" evidence="4">
    <location>
        <position position="1"/>
    </location>
</feature>
<dbReference type="PANTHER" id="PTHR21472">
    <property type="entry name" value="ENDONUCLEASE DOMAIN-CONTAINING 1 PROTEIN ENDOD1"/>
    <property type="match status" value="1"/>
</dbReference>
<evidence type="ECO:0000313" key="4">
    <source>
        <dbReference type="EMBL" id="NXM66229.1"/>
    </source>
</evidence>
<dbReference type="Gene3D" id="3.40.570.10">
    <property type="entry name" value="Extracellular Endonuclease, subunit A"/>
    <property type="match status" value="1"/>
</dbReference>
<dbReference type="SUPFAM" id="SSF54060">
    <property type="entry name" value="His-Me finger endonucleases"/>
    <property type="match status" value="1"/>
</dbReference>
<dbReference type="InterPro" id="IPR020821">
    <property type="entry name" value="ENPP1-3/EXOG-like_nuc-like"/>
</dbReference>
<feature type="non-terminal residue" evidence="4">
    <location>
        <position position="276"/>
    </location>
</feature>
<dbReference type="PANTHER" id="PTHR21472:SF26">
    <property type="entry name" value="ENDONUCLEASE DOMAIN CONTAINING 1"/>
    <property type="match status" value="1"/>
</dbReference>
<reference evidence="4 5" key="1">
    <citation type="submission" date="2019-09" db="EMBL/GenBank/DDBJ databases">
        <title>Bird 10,000 Genomes (B10K) Project - Family phase.</title>
        <authorList>
            <person name="Zhang G."/>
        </authorList>
    </citation>
    <scope>NUCLEOTIDE SEQUENCE [LARGE SCALE GENOMIC DNA]</scope>
    <source>
        <strain evidence="4">B10K-DU-002-03</strain>
        <tissue evidence="4">Muscle</tissue>
    </source>
</reference>
<name>A0A7L1CKQ6_9PASS</name>
<dbReference type="AlphaFoldDB" id="A0A7L1CKQ6"/>
<dbReference type="InterPro" id="IPR001604">
    <property type="entry name" value="Endo_G_ENPP1-like_dom"/>
</dbReference>
<feature type="chain" id="PRO_5029513021" evidence="1">
    <location>
        <begin position="20"/>
        <end position="276"/>
    </location>
</feature>
<evidence type="ECO:0000256" key="1">
    <source>
        <dbReference type="SAM" id="SignalP"/>
    </source>
</evidence>
<proteinExistence type="predicted"/>
<organism evidence="4 5">
    <name type="scientific">Serilophus lunatus</name>
    <name type="common">silver-breasted broadbill</name>
    <dbReference type="NCBI Taxonomy" id="239386"/>
    <lineage>
        <taxon>Eukaryota</taxon>
        <taxon>Metazoa</taxon>
        <taxon>Chordata</taxon>
        <taxon>Craniata</taxon>
        <taxon>Vertebrata</taxon>
        <taxon>Euteleostomi</taxon>
        <taxon>Archelosauria</taxon>
        <taxon>Archosauria</taxon>
        <taxon>Dinosauria</taxon>
        <taxon>Saurischia</taxon>
        <taxon>Theropoda</taxon>
        <taxon>Coelurosauria</taxon>
        <taxon>Aves</taxon>
        <taxon>Neognathae</taxon>
        <taxon>Neoaves</taxon>
        <taxon>Telluraves</taxon>
        <taxon>Australaves</taxon>
        <taxon>Passeriformes</taxon>
        <taxon>Eurylaimidae</taxon>
        <taxon>Serilophus</taxon>
    </lineage>
</organism>
<dbReference type="GO" id="GO:0003676">
    <property type="term" value="F:nucleic acid binding"/>
    <property type="evidence" value="ECO:0007669"/>
    <property type="project" value="InterPro"/>
</dbReference>
<dbReference type="Pfam" id="PF01223">
    <property type="entry name" value="Endonuclease_NS"/>
    <property type="match status" value="1"/>
</dbReference>
<dbReference type="SMART" id="SM00892">
    <property type="entry name" value="Endonuclease_NS"/>
    <property type="match status" value="1"/>
</dbReference>
<dbReference type="InterPro" id="IPR039015">
    <property type="entry name" value="ENDOD1"/>
</dbReference>
<accession>A0A7L1CKQ6</accession>
<dbReference type="OrthoDB" id="69221at2759"/>
<feature type="domain" description="ENPP1-3/EXOG-like endonuclease/phosphodiesterase" evidence="2">
    <location>
        <begin position="58"/>
        <end position="269"/>
    </location>
</feature>
<dbReference type="InterPro" id="IPR044929">
    <property type="entry name" value="DNA/RNA_non-sp_Endonuclease_sf"/>
</dbReference>